<dbReference type="EMBL" id="CP006997">
    <property type="protein sequence ID" value="AHD24327.1"/>
    <property type="molecule type" value="Genomic_DNA"/>
</dbReference>
<geneLocation type="plasmid" evidence="3">
    <name>1</name>
</geneLocation>
<organism evidence="2 3">
    <name type="scientific">Rhodococcus pyridinivorans SB3094</name>
    <dbReference type="NCBI Taxonomy" id="1435356"/>
    <lineage>
        <taxon>Bacteria</taxon>
        <taxon>Bacillati</taxon>
        <taxon>Actinomycetota</taxon>
        <taxon>Actinomycetes</taxon>
        <taxon>Mycobacteriales</taxon>
        <taxon>Nocardiaceae</taxon>
        <taxon>Rhodococcus</taxon>
    </lineage>
</organism>
<evidence type="ECO:0000313" key="2">
    <source>
        <dbReference type="EMBL" id="AHD24327.1"/>
    </source>
</evidence>
<dbReference type="HOGENOM" id="CLU_756110_0_0_11"/>
<dbReference type="Proteomes" id="UP000018781">
    <property type="component" value="Plasmid unnamed"/>
</dbReference>
<dbReference type="AlphaFoldDB" id="V9XSF0"/>
<dbReference type="KEGG" id="rpy:Y013_26360"/>
<evidence type="ECO:0000313" key="3">
    <source>
        <dbReference type="Proteomes" id="UP000018781"/>
    </source>
</evidence>
<reference evidence="2 3" key="1">
    <citation type="journal article" date="2014" name="Genome Announc.">
        <title>Complete Genome of Rhodococcus pyridinivorans SB3094, a Methyl-Ethyl-Ketone-Degrading Bacterium Used for Bioaugmentation.</title>
        <authorList>
            <person name="Dueholm M.S."/>
            <person name="Albertsen M."/>
            <person name="D'Imperio S."/>
            <person name="Tale V.P."/>
            <person name="Lewis D."/>
            <person name="Nielsen P.H."/>
            <person name="Nielsen J.L."/>
        </authorList>
    </citation>
    <scope>NUCLEOTIDE SEQUENCE [LARGE SCALE GENOMIC DNA]</scope>
    <source>
        <strain evidence="3">SB3094</strain>
        <plasmid evidence="3">1</plasmid>
    </source>
</reference>
<feature type="domain" description="Rv3651-like N-terminal" evidence="1">
    <location>
        <begin position="4"/>
        <end position="95"/>
    </location>
</feature>
<dbReference type="GeneID" id="29939734"/>
<protein>
    <recommendedName>
        <fullName evidence="1">Rv3651-like N-terminal domain-containing protein</fullName>
    </recommendedName>
</protein>
<evidence type="ECO:0000259" key="1">
    <source>
        <dbReference type="Pfam" id="PF18007"/>
    </source>
</evidence>
<sequence>MGSWHVIETLTEGVATLVASGNEAKGMISTRRSISPTADILVEPIIEHVRRTREPFDRVLHSKRANRAWRFYAWPIIGPFGDVHGIQMWVGDPKEPIAERRLTSGVVWSTTEWLIYQTWESGAMSGTRLEDWVPTALSSDYINRAIHMEKEQDFLEIVLTPKPDMALSTWFSVRHDDGHAMQWQVVLRPTADGTAVRVLYHDFSDAYPPSTPTLAELGLTEGLDGSRVHVALFEARRGAIALWIGRAPEWVEWQYAHLTGPVVHPDDLPALQDSAKRINAGEVPSTVDLVQLHRGNTEWVKCSVTMRPFQLKDRPAHAELTLIQVAPADDQY</sequence>
<dbReference type="InterPro" id="IPR041458">
    <property type="entry name" value="Rv3651-like_N"/>
</dbReference>
<keyword evidence="2" id="KW-0614">Plasmid</keyword>
<gene>
    <name evidence="2" type="ORF">Y013_26360</name>
</gene>
<proteinExistence type="predicted"/>
<accession>V9XSF0</accession>
<name>V9XSF0_9NOCA</name>
<dbReference type="eggNOG" id="ENOG5033U45">
    <property type="taxonomic scope" value="Bacteria"/>
</dbReference>
<dbReference type="PATRIC" id="fig|1435356.3.peg.5304"/>
<dbReference type="RefSeq" id="WP_024100466.1">
    <property type="nucleotide sequence ID" value="NC_023144.1"/>
</dbReference>
<dbReference type="Pfam" id="PF18007">
    <property type="entry name" value="Rv3651-like_N"/>
    <property type="match status" value="1"/>
</dbReference>